<sequence>MITKTHSNARLTFSLPMLGLSLTLLFSLVRYVSLAGAPQFEVKQTRYNDGESQMTKIQKEGEHPRYGKCWLNALTKVTEGCKRLTDDEQSRMALALTNCHLEKAGFTLYPCDDEQTISSCLSPMQTDGVAFNAYTEFFTHTQNICFFLQNQVWHEKTEQTVSKLAESSEIVADQLQVTSHLQAEMMQKQNTSIQNQNVILQNEEYLREALKSSAESVKDVFEEMKSSTNQQKLLFEKTFERVSEVQRIILGEFTWLHSLLFYTAAVLIIYMLTSTPRTSGARLWLFLVLASSWLTERALFSWFEESNEDTVYYNLWFCRKVFCVVCLLVLVVFAVMYKDYTQINHQLLLDLHRKLENMVEDNSLHSKVGADLSPLAVQAPSSLHAITSPYDETKDLTFIPNQLEYSSDSDTESYSTAGPGSRKTSRPNTPAILGPDDSIMTTSPADESELGLNGTSVTLTNGDISVSVRKRGRSKESKKRWSREPTPLRTTIYQTPYNLRSRSRQSTPNPVLKAETVDMFMAAVEARLRSSSSRR</sequence>
<keyword evidence="2" id="KW-0812">Transmembrane</keyword>
<accession>A0A9Q1HJ88</accession>
<feature type="region of interest" description="Disordered" evidence="1">
    <location>
        <begin position="406"/>
        <end position="456"/>
    </location>
</feature>
<name>A0A9Q1HJ88_HOLLE</name>
<dbReference type="PANTHER" id="PTHR33538">
    <property type="entry name" value="PROTEIN GAMETE EXPRESSED 1"/>
    <property type="match status" value="1"/>
</dbReference>
<dbReference type="AlphaFoldDB" id="A0A9Q1HJ88"/>
<evidence type="ECO:0000313" key="3">
    <source>
        <dbReference type="EMBL" id="KAJ8047760.1"/>
    </source>
</evidence>
<protein>
    <submittedName>
        <fullName evidence="3">Protein GAMETE EXPRESSED 1</fullName>
    </submittedName>
</protein>
<dbReference type="Proteomes" id="UP001152320">
    <property type="component" value="Chromosome 2"/>
</dbReference>
<feature type="transmembrane region" description="Helical" evidence="2">
    <location>
        <begin position="253"/>
        <end position="272"/>
    </location>
</feature>
<feature type="transmembrane region" description="Helical" evidence="2">
    <location>
        <begin position="284"/>
        <end position="303"/>
    </location>
</feature>
<organism evidence="3 4">
    <name type="scientific">Holothuria leucospilota</name>
    <name type="common">Black long sea cucumber</name>
    <name type="synonym">Mertensiothuria leucospilota</name>
    <dbReference type="NCBI Taxonomy" id="206669"/>
    <lineage>
        <taxon>Eukaryota</taxon>
        <taxon>Metazoa</taxon>
        <taxon>Echinodermata</taxon>
        <taxon>Eleutherozoa</taxon>
        <taxon>Echinozoa</taxon>
        <taxon>Holothuroidea</taxon>
        <taxon>Aspidochirotacea</taxon>
        <taxon>Aspidochirotida</taxon>
        <taxon>Holothuriidae</taxon>
        <taxon>Holothuria</taxon>
    </lineage>
</organism>
<keyword evidence="2" id="KW-1133">Transmembrane helix</keyword>
<evidence type="ECO:0000256" key="1">
    <source>
        <dbReference type="SAM" id="MobiDB-lite"/>
    </source>
</evidence>
<keyword evidence="2" id="KW-0472">Membrane</keyword>
<dbReference type="EMBL" id="JAIZAY010000002">
    <property type="protein sequence ID" value="KAJ8047760.1"/>
    <property type="molecule type" value="Genomic_DNA"/>
</dbReference>
<keyword evidence="4" id="KW-1185">Reference proteome</keyword>
<dbReference type="PANTHER" id="PTHR33538:SF2">
    <property type="entry name" value="PROTEIN GAMETE EXPRESSED 1"/>
    <property type="match status" value="1"/>
</dbReference>
<dbReference type="InterPro" id="IPR040346">
    <property type="entry name" value="GEX1/Brambleberry"/>
</dbReference>
<dbReference type="OrthoDB" id="377549at2759"/>
<evidence type="ECO:0000256" key="2">
    <source>
        <dbReference type="SAM" id="Phobius"/>
    </source>
</evidence>
<feature type="transmembrane region" description="Helical" evidence="2">
    <location>
        <begin position="315"/>
        <end position="337"/>
    </location>
</feature>
<feature type="compositionally biased region" description="Low complexity" evidence="1">
    <location>
        <begin position="406"/>
        <end position="416"/>
    </location>
</feature>
<comment type="caution">
    <text evidence="3">The sequence shown here is derived from an EMBL/GenBank/DDBJ whole genome shotgun (WGS) entry which is preliminary data.</text>
</comment>
<gene>
    <name evidence="3" type="ORF">HOLleu_06843</name>
</gene>
<proteinExistence type="predicted"/>
<reference evidence="3" key="1">
    <citation type="submission" date="2021-10" db="EMBL/GenBank/DDBJ databases">
        <title>Tropical sea cucumber genome reveals ecological adaptation and Cuvierian tubules defense mechanism.</title>
        <authorList>
            <person name="Chen T."/>
        </authorList>
    </citation>
    <scope>NUCLEOTIDE SEQUENCE</scope>
    <source>
        <strain evidence="3">Nanhai2018</strain>
        <tissue evidence="3">Muscle</tissue>
    </source>
</reference>
<evidence type="ECO:0000313" key="4">
    <source>
        <dbReference type="Proteomes" id="UP001152320"/>
    </source>
</evidence>